<accession>A0ABV5H3W8</accession>
<organism evidence="1 2">
    <name type="scientific">Algibacter miyuki</name>
    <dbReference type="NCBI Taxonomy" id="1306933"/>
    <lineage>
        <taxon>Bacteria</taxon>
        <taxon>Pseudomonadati</taxon>
        <taxon>Bacteroidota</taxon>
        <taxon>Flavobacteriia</taxon>
        <taxon>Flavobacteriales</taxon>
        <taxon>Flavobacteriaceae</taxon>
        <taxon>Algibacter</taxon>
    </lineage>
</organism>
<dbReference type="Proteomes" id="UP001589590">
    <property type="component" value="Unassembled WGS sequence"/>
</dbReference>
<name>A0ABV5H3W8_9FLAO</name>
<comment type="caution">
    <text evidence="1">The sequence shown here is derived from an EMBL/GenBank/DDBJ whole genome shotgun (WGS) entry which is preliminary data.</text>
</comment>
<evidence type="ECO:0000313" key="2">
    <source>
        <dbReference type="Proteomes" id="UP001589590"/>
    </source>
</evidence>
<reference evidence="1 2" key="1">
    <citation type="submission" date="2024-09" db="EMBL/GenBank/DDBJ databases">
        <authorList>
            <person name="Sun Q."/>
            <person name="Mori K."/>
        </authorList>
    </citation>
    <scope>NUCLEOTIDE SEQUENCE [LARGE SCALE GENOMIC DNA]</scope>
    <source>
        <strain evidence="1 2">CECT 8300</strain>
    </source>
</reference>
<dbReference type="RefSeq" id="WP_290270657.1">
    <property type="nucleotide sequence ID" value="NZ_JAUFQP010000010.1"/>
</dbReference>
<gene>
    <name evidence="1" type="ORF">ACFFU1_16800</name>
</gene>
<dbReference type="EMBL" id="JBHMFA010000018">
    <property type="protein sequence ID" value="MFB9106570.1"/>
    <property type="molecule type" value="Genomic_DNA"/>
</dbReference>
<evidence type="ECO:0000313" key="1">
    <source>
        <dbReference type="EMBL" id="MFB9106570.1"/>
    </source>
</evidence>
<proteinExistence type="predicted"/>
<keyword evidence="2" id="KW-1185">Reference proteome</keyword>
<sequence length="129" mass="14752">MVRFAVITVVLLDKTTVTFNNNTLKEVATACLELPLADKNPLLIVIREDYKLYFDKNLFLSWATKEISLSALIEDAKTDGLLRNKVEITFNNEPIDPGALWVQKWQQCILLNDDFFACTIPDDRFEIIG</sequence>
<protein>
    <submittedName>
        <fullName evidence="1">Uncharacterized protein</fullName>
    </submittedName>
</protein>